<evidence type="ECO:0000313" key="1">
    <source>
        <dbReference type="EMBL" id="MFC4015153.1"/>
    </source>
</evidence>
<dbReference type="Proteomes" id="UP001595851">
    <property type="component" value="Unassembled WGS sequence"/>
</dbReference>
<dbReference type="RefSeq" id="WP_379534973.1">
    <property type="nucleotide sequence ID" value="NZ_JBHSBI010000041.1"/>
</dbReference>
<comment type="caution">
    <text evidence="1">The sequence shown here is derived from an EMBL/GenBank/DDBJ whole genome shotgun (WGS) entry which is preliminary data.</text>
</comment>
<accession>A0ABV8GMJ4</accession>
<name>A0ABV8GMJ4_9ACTN</name>
<evidence type="ECO:0000313" key="2">
    <source>
        <dbReference type="Proteomes" id="UP001595851"/>
    </source>
</evidence>
<sequence>MFTVTSRYHGIETALHRPDGGEPIPYVRRRFLPDPRTLTVIAVHVVRDDDRLDRIAAQHLNDPERFWQVADANPVLDPADLTARRGRRLDIALPTATAGRPHGF</sequence>
<reference evidence="2" key="1">
    <citation type="journal article" date="2019" name="Int. J. Syst. Evol. Microbiol.">
        <title>The Global Catalogue of Microorganisms (GCM) 10K type strain sequencing project: providing services to taxonomists for standard genome sequencing and annotation.</title>
        <authorList>
            <consortium name="The Broad Institute Genomics Platform"/>
            <consortium name="The Broad Institute Genome Sequencing Center for Infectious Disease"/>
            <person name="Wu L."/>
            <person name="Ma J."/>
        </authorList>
    </citation>
    <scope>NUCLEOTIDE SEQUENCE [LARGE SCALE GENOMIC DNA]</scope>
    <source>
        <strain evidence="2">TBRC 1276</strain>
    </source>
</reference>
<organism evidence="1 2">
    <name type="scientific">Nonomuraea purpurea</name>
    <dbReference type="NCBI Taxonomy" id="1849276"/>
    <lineage>
        <taxon>Bacteria</taxon>
        <taxon>Bacillati</taxon>
        <taxon>Actinomycetota</taxon>
        <taxon>Actinomycetes</taxon>
        <taxon>Streptosporangiales</taxon>
        <taxon>Streptosporangiaceae</taxon>
        <taxon>Nonomuraea</taxon>
    </lineage>
</organism>
<protein>
    <submittedName>
        <fullName evidence="1">LysM domain-containing protein</fullName>
    </submittedName>
</protein>
<gene>
    <name evidence="1" type="ORF">ACFOY2_48615</name>
</gene>
<keyword evidence="2" id="KW-1185">Reference proteome</keyword>
<dbReference type="EMBL" id="JBHSBI010000041">
    <property type="protein sequence ID" value="MFC4015153.1"/>
    <property type="molecule type" value="Genomic_DNA"/>
</dbReference>
<proteinExistence type="predicted"/>